<comment type="similarity">
    <text evidence="2">Belongs to the bacteroidetes fimbrillin superfamily. FimB/Mfa2 family.</text>
</comment>
<dbReference type="HOGENOM" id="CLU_078506_1_0_10"/>
<dbReference type="PROSITE" id="PS51257">
    <property type="entry name" value="PROKAR_LIPOPROTEIN"/>
    <property type="match status" value="1"/>
</dbReference>
<keyword evidence="7" id="KW-0449">Lipoprotein</keyword>
<evidence type="ECO:0000256" key="1">
    <source>
        <dbReference type="ARBA" id="ARBA00004442"/>
    </source>
</evidence>
<dbReference type="AlphaFoldDB" id="A0A0F5IPP0"/>
<evidence type="ECO:0000256" key="7">
    <source>
        <dbReference type="ARBA" id="ARBA00023288"/>
    </source>
</evidence>
<keyword evidence="3 8" id="KW-0732">Signal</keyword>
<gene>
    <name evidence="9" type="ORF">HMPREF1536_05117</name>
</gene>
<evidence type="ECO:0000256" key="3">
    <source>
        <dbReference type="ARBA" id="ARBA00022729"/>
    </source>
</evidence>
<evidence type="ECO:0000313" key="9">
    <source>
        <dbReference type="EMBL" id="KKB47473.1"/>
    </source>
</evidence>
<dbReference type="PATRIC" id="fig|1203610.3.peg.5232"/>
<dbReference type="Proteomes" id="UP000033035">
    <property type="component" value="Unassembled WGS sequence"/>
</dbReference>
<keyword evidence="4" id="KW-0472">Membrane</keyword>
<protein>
    <recommendedName>
        <fullName evidence="11">FimB/Mfa2 family fimbrial subunit</fullName>
    </recommendedName>
</protein>
<evidence type="ECO:0000256" key="5">
    <source>
        <dbReference type="ARBA" id="ARBA00023139"/>
    </source>
</evidence>
<evidence type="ECO:0000256" key="8">
    <source>
        <dbReference type="SAM" id="SignalP"/>
    </source>
</evidence>
<evidence type="ECO:0000313" key="10">
    <source>
        <dbReference type="Proteomes" id="UP000033035"/>
    </source>
</evidence>
<evidence type="ECO:0000256" key="6">
    <source>
        <dbReference type="ARBA" id="ARBA00023237"/>
    </source>
</evidence>
<dbReference type="Gene3D" id="2.60.40.2100">
    <property type="match status" value="1"/>
</dbReference>
<dbReference type="EMBL" id="AQHW01000029">
    <property type="protein sequence ID" value="KKB47473.1"/>
    <property type="molecule type" value="Genomic_DNA"/>
</dbReference>
<proteinExistence type="inferred from homology"/>
<evidence type="ECO:0000256" key="2">
    <source>
        <dbReference type="ARBA" id="ARBA00007248"/>
    </source>
</evidence>
<keyword evidence="10" id="KW-1185">Reference proteome</keyword>
<keyword evidence="6" id="KW-0998">Cell outer membrane</keyword>
<dbReference type="STRING" id="1203610.HMPREF1536_05117"/>
<dbReference type="InterPro" id="IPR014941">
    <property type="entry name" value="FimB/Mfa2/Mfa3"/>
</dbReference>
<dbReference type="RefSeq" id="WP_028728026.1">
    <property type="nucleotide sequence ID" value="NZ_AUAE01000025.1"/>
</dbReference>
<reference evidence="9 10" key="1">
    <citation type="submission" date="2013-04" db="EMBL/GenBank/DDBJ databases">
        <title>The Genome Sequence of Parabacteroides gordonii DSM 23371.</title>
        <authorList>
            <consortium name="The Broad Institute Genomics Platform"/>
            <person name="Earl A."/>
            <person name="Ward D."/>
            <person name="Feldgarden M."/>
            <person name="Gevers D."/>
            <person name="Martens E."/>
            <person name="Sakamoto M."/>
            <person name="Benno Y."/>
            <person name="Suzuki N."/>
            <person name="Matsunaga N."/>
            <person name="Koshihara K."/>
            <person name="Seki M."/>
            <person name="Komiya H."/>
            <person name="Walker B."/>
            <person name="Young S."/>
            <person name="Zeng Q."/>
            <person name="Gargeya S."/>
            <person name="Fitzgerald M."/>
            <person name="Haas B."/>
            <person name="Abouelleil A."/>
            <person name="Allen A.W."/>
            <person name="Alvarado L."/>
            <person name="Arachchi H.M."/>
            <person name="Berlin A.M."/>
            <person name="Chapman S.B."/>
            <person name="Gainer-Dewar J."/>
            <person name="Goldberg J."/>
            <person name="Griggs A."/>
            <person name="Gujja S."/>
            <person name="Hansen M."/>
            <person name="Howarth C."/>
            <person name="Imamovic A."/>
            <person name="Ireland A."/>
            <person name="Larimer J."/>
            <person name="McCowan C."/>
            <person name="Murphy C."/>
            <person name="Pearson M."/>
            <person name="Poon T.W."/>
            <person name="Priest M."/>
            <person name="Roberts A."/>
            <person name="Saif S."/>
            <person name="Shea T."/>
            <person name="Sisk P."/>
            <person name="Sykes S."/>
            <person name="Wortman J."/>
            <person name="Nusbaum C."/>
            <person name="Birren B."/>
        </authorList>
    </citation>
    <scope>NUCLEOTIDE SEQUENCE [LARGE SCALE GENOMIC DNA]</scope>
    <source>
        <strain evidence="9 10">MS-1</strain>
    </source>
</reference>
<accession>A0A0F5IPP0</accession>
<keyword evidence="5" id="KW-0564">Palmitate</keyword>
<comment type="subcellular location">
    <subcellularLocation>
        <location evidence="1">Cell outer membrane</location>
    </subcellularLocation>
</comment>
<feature type="signal peptide" evidence="8">
    <location>
        <begin position="1"/>
        <end position="24"/>
    </location>
</feature>
<evidence type="ECO:0008006" key="11">
    <source>
        <dbReference type="Google" id="ProtNLM"/>
    </source>
</evidence>
<sequence>MQHNKYRNSFGLLLSVLVAAFVFAGCAREDAGTPQFSLKVTAFDEDGNEIDAEVVKDVTFYIFDKDKKFLDSYEGTLLESITFDYPDHEALTVVVWGNGRQGNQLMPTLHKGDHLETAFVSLIQTKTTLPLAGSPDDLFYGSIDMLANETSTKVLSLKRKTSGVVVTARYLKEYVGDTDGEFHYVLRKSSDRLDFYGKLNGADVSYSPDAAFDNTGDFVSSVFNIFSTDNDIKIDIYHRNVLKTTIVSDSQGKPLRAVEGRLLNVFVNFKGSVSVGVKVTDWGSKEIWKEF</sequence>
<evidence type="ECO:0000256" key="4">
    <source>
        <dbReference type="ARBA" id="ARBA00023136"/>
    </source>
</evidence>
<dbReference type="GO" id="GO:0009279">
    <property type="term" value="C:cell outer membrane"/>
    <property type="evidence" value="ECO:0007669"/>
    <property type="project" value="UniProtKB-SubCell"/>
</dbReference>
<feature type="chain" id="PRO_5002488217" description="FimB/Mfa2 family fimbrial subunit" evidence="8">
    <location>
        <begin position="25"/>
        <end position="291"/>
    </location>
</feature>
<comment type="caution">
    <text evidence="9">The sequence shown here is derived from an EMBL/GenBank/DDBJ whole genome shotgun (WGS) entry which is preliminary data.</text>
</comment>
<organism evidence="9 10">
    <name type="scientific">Parabacteroides gordonii MS-1 = DSM 23371</name>
    <dbReference type="NCBI Taxonomy" id="1203610"/>
    <lineage>
        <taxon>Bacteria</taxon>
        <taxon>Pseudomonadati</taxon>
        <taxon>Bacteroidota</taxon>
        <taxon>Bacteroidia</taxon>
        <taxon>Bacteroidales</taxon>
        <taxon>Tannerellaceae</taxon>
        <taxon>Parabacteroides</taxon>
    </lineage>
</organism>
<dbReference type="Pfam" id="PF08842">
    <property type="entry name" value="Mfa2"/>
    <property type="match status" value="1"/>
</dbReference>
<name>A0A0F5IPP0_9BACT</name>